<dbReference type="STRING" id="4829.A0A163J5D4"/>
<reference evidence="2" key="1">
    <citation type="submission" date="2016-04" db="EMBL/GenBank/DDBJ databases">
        <authorList>
            <person name="Evans L.H."/>
            <person name="Alamgir A."/>
            <person name="Owens N."/>
            <person name="Weber N.D."/>
            <person name="Virtaneva K."/>
            <person name="Barbian K."/>
            <person name="Babar A."/>
            <person name="Rosenke K."/>
        </authorList>
    </citation>
    <scope>NUCLEOTIDE SEQUENCE [LARGE SCALE GENOMIC DNA]</scope>
    <source>
        <strain evidence="2">CBS 101.48</strain>
    </source>
</reference>
<keyword evidence="3" id="KW-1185">Reference proteome</keyword>
<evidence type="ECO:0000313" key="3">
    <source>
        <dbReference type="Proteomes" id="UP000078561"/>
    </source>
</evidence>
<dbReference type="InParanoid" id="A0A163J5D4"/>
<feature type="non-terminal residue" evidence="2">
    <location>
        <position position="194"/>
    </location>
</feature>
<accession>A0A163J5D4</accession>
<feature type="domain" description="MULE transposase" evidence="1">
    <location>
        <begin position="43"/>
        <end position="143"/>
    </location>
</feature>
<dbReference type="AlphaFoldDB" id="A0A163J5D4"/>
<organism evidence="2">
    <name type="scientific">Absidia glauca</name>
    <name type="common">Pin mould</name>
    <dbReference type="NCBI Taxonomy" id="4829"/>
    <lineage>
        <taxon>Eukaryota</taxon>
        <taxon>Fungi</taxon>
        <taxon>Fungi incertae sedis</taxon>
        <taxon>Mucoromycota</taxon>
        <taxon>Mucoromycotina</taxon>
        <taxon>Mucoromycetes</taxon>
        <taxon>Mucorales</taxon>
        <taxon>Cunninghamellaceae</taxon>
        <taxon>Absidia</taxon>
    </lineage>
</organism>
<dbReference type="PANTHER" id="PTHR47718">
    <property type="entry name" value="OS01G0519700 PROTEIN"/>
    <property type="match status" value="1"/>
</dbReference>
<dbReference type="Pfam" id="PF10551">
    <property type="entry name" value="MULE"/>
    <property type="match status" value="1"/>
</dbReference>
<dbReference type="PANTHER" id="PTHR47718:SF3">
    <property type="entry name" value="PROTEIN FAR1-RELATED SEQUENCE 5-LIKE"/>
    <property type="match status" value="1"/>
</dbReference>
<gene>
    <name evidence="2" type="primary">ABSGL_02737.1 scaffold 3704</name>
</gene>
<name>A0A163J5D4_ABSGL</name>
<evidence type="ECO:0000313" key="2">
    <source>
        <dbReference type="EMBL" id="SAL97265.1"/>
    </source>
</evidence>
<proteinExistence type="predicted"/>
<sequence>MDQFSLPDSGFVYAYDSSDDGTIKNLFFAPKTSLKMVKRFHSVLLMDCTYKTNKFGMPFLDVVGIDCFNKTFFVCGVFMKSETQEMYEFALDAIKENIYQACTPPTPLPAVLAMDRDLGLKNAAEVVFESSQILICRWHINKNTLANCKKMFTEEDWEDFRTSWMSCMNSHTEDQWTTNWNGIVTTYATTHPAA</sequence>
<dbReference type="InterPro" id="IPR018289">
    <property type="entry name" value="MULE_transposase_dom"/>
</dbReference>
<evidence type="ECO:0000259" key="1">
    <source>
        <dbReference type="Pfam" id="PF10551"/>
    </source>
</evidence>
<dbReference type="OMA" id="SHTEDQW"/>
<protein>
    <recommendedName>
        <fullName evidence="1">MULE transposase domain-containing protein</fullName>
    </recommendedName>
</protein>
<dbReference type="Proteomes" id="UP000078561">
    <property type="component" value="Unassembled WGS sequence"/>
</dbReference>
<dbReference type="EMBL" id="LT551615">
    <property type="protein sequence ID" value="SAL97265.1"/>
    <property type="molecule type" value="Genomic_DNA"/>
</dbReference>
<dbReference type="OrthoDB" id="2320913at2759"/>